<sequence>MTPSAQSSPSLPRRRFLTNSLALAASALAPLPLRALEVPTDFAFLRLVDAVELPGLLFMRVDGIEADPAGFKQGFATEGIALAPKTYQVELEHETLGKEKLTVTLETGRISTIVAYKTEKPPEEPKVAKAAAKAEPKKDGPRLVWHLDESPASIARSKDVSVTIVQLTANDVMEFQVAGTPATARAGEPVRVPITRSMGTFPTINHQGKEVCVLNFDVRADKFVVFFTGTDGSLKFAQLRNDVQ</sequence>
<keyword evidence="1" id="KW-0732">Signal</keyword>
<dbReference type="InterPro" id="IPR006311">
    <property type="entry name" value="TAT_signal"/>
</dbReference>
<comment type="caution">
    <text evidence="2">The sequence shown here is derived from an EMBL/GenBank/DDBJ whole genome shotgun (WGS) entry which is preliminary data.</text>
</comment>
<proteinExistence type="predicted"/>
<feature type="signal peptide" evidence="1">
    <location>
        <begin position="1"/>
        <end position="35"/>
    </location>
</feature>
<dbReference type="AlphaFoldDB" id="A0A512M2I8"/>
<keyword evidence="3" id="KW-1185">Reference proteome</keyword>
<organism evidence="2 3">
    <name type="scientific">Brevifollis gellanilyticus</name>
    <dbReference type="NCBI Taxonomy" id="748831"/>
    <lineage>
        <taxon>Bacteria</taxon>
        <taxon>Pseudomonadati</taxon>
        <taxon>Verrucomicrobiota</taxon>
        <taxon>Verrucomicrobiia</taxon>
        <taxon>Verrucomicrobiales</taxon>
        <taxon>Verrucomicrobiaceae</taxon>
    </lineage>
</organism>
<feature type="chain" id="PRO_5022049613" evidence="1">
    <location>
        <begin position="36"/>
        <end position="244"/>
    </location>
</feature>
<reference evidence="2 3" key="1">
    <citation type="submission" date="2019-07" db="EMBL/GenBank/DDBJ databases">
        <title>Whole genome shotgun sequence of Brevifollis gellanilyticus NBRC 108608.</title>
        <authorList>
            <person name="Hosoyama A."/>
            <person name="Uohara A."/>
            <person name="Ohji S."/>
            <person name="Ichikawa N."/>
        </authorList>
    </citation>
    <scope>NUCLEOTIDE SEQUENCE [LARGE SCALE GENOMIC DNA]</scope>
    <source>
        <strain evidence="2 3">NBRC 108608</strain>
    </source>
</reference>
<name>A0A512M2I8_9BACT</name>
<dbReference type="RefSeq" id="WP_146848425.1">
    <property type="nucleotide sequence ID" value="NZ_BKAG01000001.1"/>
</dbReference>
<evidence type="ECO:0000313" key="3">
    <source>
        <dbReference type="Proteomes" id="UP000321577"/>
    </source>
</evidence>
<accession>A0A512M2I8</accession>
<protein>
    <submittedName>
        <fullName evidence="2">Uncharacterized protein</fullName>
    </submittedName>
</protein>
<evidence type="ECO:0000256" key="1">
    <source>
        <dbReference type="SAM" id="SignalP"/>
    </source>
</evidence>
<gene>
    <name evidence="2" type="ORF">BGE01nite_02480</name>
</gene>
<dbReference type="Proteomes" id="UP000321577">
    <property type="component" value="Unassembled WGS sequence"/>
</dbReference>
<evidence type="ECO:0000313" key="2">
    <source>
        <dbReference type="EMBL" id="GEP40957.1"/>
    </source>
</evidence>
<dbReference type="PROSITE" id="PS51318">
    <property type="entry name" value="TAT"/>
    <property type="match status" value="1"/>
</dbReference>
<dbReference type="EMBL" id="BKAG01000001">
    <property type="protein sequence ID" value="GEP40957.1"/>
    <property type="molecule type" value="Genomic_DNA"/>
</dbReference>